<dbReference type="WBParaSite" id="TASK_0000497401-mRNA-1">
    <property type="protein sequence ID" value="TASK_0000497401-mRNA-1"/>
    <property type="gene ID" value="TASK_0000497401"/>
</dbReference>
<evidence type="ECO:0000256" key="2">
    <source>
        <dbReference type="ARBA" id="ARBA00022723"/>
    </source>
</evidence>
<evidence type="ECO:0000313" key="9">
    <source>
        <dbReference type="EMBL" id="VDK34297.1"/>
    </source>
</evidence>
<evidence type="ECO:0000256" key="3">
    <source>
        <dbReference type="ARBA" id="ARBA00022771"/>
    </source>
</evidence>
<dbReference type="SUPFAM" id="SSF51045">
    <property type="entry name" value="WW domain"/>
    <property type="match status" value="1"/>
</dbReference>
<dbReference type="InterPro" id="IPR003604">
    <property type="entry name" value="Matrin/U1-like-C_Znf_C2H2"/>
</dbReference>
<dbReference type="PANTHER" id="PTHR13173">
    <property type="entry name" value="WW DOMAIN BINDING PROTEIN 4"/>
    <property type="match status" value="1"/>
</dbReference>
<keyword evidence="3" id="KW-0863">Zinc-finger</keyword>
<dbReference type="SMART" id="SM00456">
    <property type="entry name" value="WW"/>
    <property type="match status" value="1"/>
</dbReference>
<evidence type="ECO:0000313" key="11">
    <source>
        <dbReference type="WBParaSite" id="TASK_0000497401-mRNA-1"/>
    </source>
</evidence>
<dbReference type="GO" id="GO:0008270">
    <property type="term" value="F:zinc ion binding"/>
    <property type="evidence" value="ECO:0007669"/>
    <property type="project" value="UniProtKB-KW"/>
</dbReference>
<dbReference type="CDD" id="cd00201">
    <property type="entry name" value="WW"/>
    <property type="match status" value="1"/>
</dbReference>
<dbReference type="GO" id="GO:0000398">
    <property type="term" value="P:mRNA splicing, via spliceosome"/>
    <property type="evidence" value="ECO:0007669"/>
    <property type="project" value="InterPro"/>
</dbReference>
<dbReference type="InterPro" id="IPR036236">
    <property type="entry name" value="Znf_C2H2_sf"/>
</dbReference>
<dbReference type="PANTHER" id="PTHR13173:SF10">
    <property type="entry name" value="WW DOMAIN-BINDING PROTEIN 4"/>
    <property type="match status" value="1"/>
</dbReference>
<dbReference type="SUPFAM" id="SSF57667">
    <property type="entry name" value="beta-beta-alpha zinc fingers"/>
    <property type="match status" value="1"/>
</dbReference>
<gene>
    <name evidence="9" type="ORF">TASK_LOCUS4975</name>
</gene>
<evidence type="ECO:0000256" key="6">
    <source>
        <dbReference type="SAM" id="MobiDB-lite"/>
    </source>
</evidence>
<evidence type="ECO:0000259" key="8">
    <source>
        <dbReference type="PROSITE" id="PS50171"/>
    </source>
</evidence>
<evidence type="ECO:0000259" key="7">
    <source>
        <dbReference type="PROSITE" id="PS50020"/>
    </source>
</evidence>
<dbReference type="Gene3D" id="3.30.160.60">
    <property type="entry name" value="Classic Zinc Finger"/>
    <property type="match status" value="1"/>
</dbReference>
<evidence type="ECO:0000256" key="4">
    <source>
        <dbReference type="ARBA" id="ARBA00022833"/>
    </source>
</evidence>
<dbReference type="InterPro" id="IPR000690">
    <property type="entry name" value="Matrin/U1-C_Znf_C2H2"/>
</dbReference>
<dbReference type="EMBL" id="UYRS01018383">
    <property type="protein sequence ID" value="VDK34297.1"/>
    <property type="molecule type" value="Genomic_DNA"/>
</dbReference>
<dbReference type="GO" id="GO:0003723">
    <property type="term" value="F:RNA binding"/>
    <property type="evidence" value="ECO:0007669"/>
    <property type="project" value="TreeGrafter"/>
</dbReference>
<keyword evidence="10" id="KW-1185">Reference proteome</keyword>
<dbReference type="InterPro" id="IPR036020">
    <property type="entry name" value="WW_dom_sf"/>
</dbReference>
<keyword evidence="5" id="KW-0539">Nucleus</keyword>
<feature type="compositionally biased region" description="Basic and acidic residues" evidence="6">
    <location>
        <begin position="363"/>
        <end position="372"/>
    </location>
</feature>
<accession>A0A0R3W4K9</accession>
<dbReference type="OrthoDB" id="413520at2759"/>
<reference evidence="11" key="1">
    <citation type="submission" date="2017-02" db="UniProtKB">
        <authorList>
            <consortium name="WormBaseParasite"/>
        </authorList>
    </citation>
    <scope>IDENTIFICATION</scope>
</reference>
<dbReference type="PROSITE" id="PS50020">
    <property type="entry name" value="WW_DOMAIN_2"/>
    <property type="match status" value="1"/>
</dbReference>
<keyword evidence="2" id="KW-0479">Metal-binding</keyword>
<evidence type="ECO:0000256" key="5">
    <source>
        <dbReference type="ARBA" id="ARBA00023242"/>
    </source>
</evidence>
<dbReference type="InterPro" id="IPR013085">
    <property type="entry name" value="U1-CZ_Znf_C2H2"/>
</dbReference>
<keyword evidence="4" id="KW-0862">Zinc</keyword>
<dbReference type="GO" id="GO:0071011">
    <property type="term" value="C:precatalytic spliceosome"/>
    <property type="evidence" value="ECO:0007669"/>
    <property type="project" value="TreeGrafter"/>
</dbReference>
<dbReference type="STRING" id="60517.A0A0R3W4K9"/>
<dbReference type="PROSITE" id="PS50171">
    <property type="entry name" value="ZF_MATRIN"/>
    <property type="match status" value="1"/>
</dbReference>
<feature type="domain" description="WW" evidence="7">
    <location>
        <begin position="136"/>
        <end position="169"/>
    </location>
</feature>
<comment type="subcellular location">
    <subcellularLocation>
        <location evidence="1">Nucleus</location>
    </subcellularLocation>
</comment>
<protein>
    <submittedName>
        <fullName evidence="11">WW domain-binding protein 4</fullName>
    </submittedName>
</protein>
<evidence type="ECO:0000256" key="1">
    <source>
        <dbReference type="ARBA" id="ARBA00004123"/>
    </source>
</evidence>
<dbReference type="AlphaFoldDB" id="A0A0R3W4K9"/>
<dbReference type="PROSITE" id="PS01159">
    <property type="entry name" value="WW_DOMAIN_1"/>
    <property type="match status" value="1"/>
</dbReference>
<name>A0A0R3W4K9_TAEAS</name>
<dbReference type="Pfam" id="PF00397">
    <property type="entry name" value="WW"/>
    <property type="match status" value="1"/>
</dbReference>
<dbReference type="Pfam" id="PF06220">
    <property type="entry name" value="zf-U1"/>
    <property type="match status" value="1"/>
</dbReference>
<organism evidence="11">
    <name type="scientific">Taenia asiatica</name>
    <name type="common">Asian tapeworm</name>
    <dbReference type="NCBI Taxonomy" id="60517"/>
    <lineage>
        <taxon>Eukaryota</taxon>
        <taxon>Metazoa</taxon>
        <taxon>Spiralia</taxon>
        <taxon>Lophotrochozoa</taxon>
        <taxon>Platyhelminthes</taxon>
        <taxon>Cestoda</taxon>
        <taxon>Eucestoda</taxon>
        <taxon>Cyclophyllidea</taxon>
        <taxon>Taeniidae</taxon>
        <taxon>Taenia</taxon>
    </lineage>
</organism>
<dbReference type="InterPro" id="IPR001202">
    <property type="entry name" value="WW_dom"/>
</dbReference>
<dbReference type="SMART" id="SM00451">
    <property type="entry name" value="ZnF_U1"/>
    <property type="match status" value="1"/>
</dbReference>
<evidence type="ECO:0000313" key="10">
    <source>
        <dbReference type="Proteomes" id="UP000282613"/>
    </source>
</evidence>
<dbReference type="Gene3D" id="2.20.70.10">
    <property type="match status" value="1"/>
</dbReference>
<feature type="region of interest" description="Disordered" evidence="6">
    <location>
        <begin position="363"/>
        <end position="401"/>
    </location>
</feature>
<proteinExistence type="predicted"/>
<sequence>MADYWKSNPKKYCDICKCWIQDNAISINNHESGQRHIGNVQKKLNELQRNANSSSKGKMREKISLINDMAFVGMMKDIERDPSLAKRYGVDLSADDQLSTMKDKLKKIQEEKQAKARKSDKKKPTVLVAPLPVVAKPITYEWKEVKTTDGRMYYWNKKTGVTQWERPKTSIQPANDSECVSHEKKRLDQFLFNRLVELSESGVPEASMAVCQAFGASPEESQPPVSQPEVAESIITEGPVLQDEPVNAGPSDEKRPRINLLGEWQPVIPEEPLGNAIIYAAPEESEPVKPESDIKLRITSLASKTLKDDVEKLQKITEKAELLSHLSEVNEADIFSHYHLNFEEKQAHISSAARKAALKIEFHTKSDPEIKTEPSTTPMPPIPFRRKANTSRSLRRRNNDE</sequence>
<feature type="compositionally biased region" description="Basic residues" evidence="6">
    <location>
        <begin position="384"/>
        <end position="401"/>
    </location>
</feature>
<dbReference type="InterPro" id="IPR040023">
    <property type="entry name" value="WBP4"/>
</dbReference>
<feature type="domain" description="Matrin-type" evidence="8">
    <location>
        <begin position="11"/>
        <end position="42"/>
    </location>
</feature>
<dbReference type="Proteomes" id="UP000282613">
    <property type="component" value="Unassembled WGS sequence"/>
</dbReference>
<reference evidence="9 10" key="2">
    <citation type="submission" date="2018-11" db="EMBL/GenBank/DDBJ databases">
        <authorList>
            <consortium name="Pathogen Informatics"/>
        </authorList>
    </citation>
    <scope>NUCLEOTIDE SEQUENCE [LARGE SCALE GENOMIC DNA]</scope>
</reference>